<organism evidence="8 9">
    <name type="scientific">Petromyzon marinus</name>
    <name type="common">Sea lamprey</name>
    <dbReference type="NCBI Taxonomy" id="7757"/>
    <lineage>
        <taxon>Eukaryota</taxon>
        <taxon>Metazoa</taxon>
        <taxon>Chordata</taxon>
        <taxon>Craniata</taxon>
        <taxon>Vertebrata</taxon>
        <taxon>Cyclostomata</taxon>
        <taxon>Hyperoartia</taxon>
        <taxon>Petromyzontiformes</taxon>
        <taxon>Petromyzontidae</taxon>
        <taxon>Petromyzon</taxon>
    </lineage>
</organism>
<keyword evidence="8" id="KW-1185">Reference proteome</keyword>
<dbReference type="PROSITE" id="PS00036">
    <property type="entry name" value="BZIP_BASIC"/>
    <property type="match status" value="1"/>
</dbReference>
<dbReference type="PROSITE" id="PS50217">
    <property type="entry name" value="BZIP"/>
    <property type="match status" value="1"/>
</dbReference>
<evidence type="ECO:0000256" key="1">
    <source>
        <dbReference type="ARBA" id="ARBA00004123"/>
    </source>
</evidence>
<keyword evidence="2" id="KW-0805">Transcription regulation</keyword>
<dbReference type="PANTHER" id="PTHR45879">
    <property type="entry name" value="CYCLIC AMP RESPONSE ELEMENT-BINDING PROTEIN B"/>
    <property type="match status" value="1"/>
</dbReference>
<sequence>MGVMFENEKAAPSDMQTYQICTVGSSGQQGVIMATVASPSGLQGSMYIGEEVTRKREIRLLKNREAARECRRKKKEYVKCLENRVTVLEKQNKTLIEELKGLKDMYCNKAE</sequence>
<dbReference type="AlphaFoldDB" id="A0AAJ7WMV9"/>
<dbReference type="SUPFAM" id="SSF57959">
    <property type="entry name" value="Leucine zipper domain"/>
    <property type="match status" value="1"/>
</dbReference>
<evidence type="ECO:0000256" key="4">
    <source>
        <dbReference type="ARBA" id="ARBA00023163"/>
    </source>
</evidence>
<evidence type="ECO:0000256" key="5">
    <source>
        <dbReference type="ARBA" id="ARBA00023242"/>
    </source>
</evidence>
<evidence type="ECO:0000256" key="3">
    <source>
        <dbReference type="ARBA" id="ARBA00023125"/>
    </source>
</evidence>
<dbReference type="InterPro" id="IPR001630">
    <property type="entry name" value="Leuzip_CREB"/>
</dbReference>
<comment type="subcellular location">
    <subcellularLocation>
        <location evidence="1">Nucleus</location>
    </subcellularLocation>
</comment>
<keyword evidence="5" id="KW-0539">Nucleus</keyword>
<name>A0AAJ7WMV9_PETMA</name>
<keyword evidence="4" id="KW-0804">Transcription</keyword>
<keyword evidence="6" id="KW-0175">Coiled coil</keyword>
<evidence type="ECO:0000256" key="2">
    <source>
        <dbReference type="ARBA" id="ARBA00023015"/>
    </source>
</evidence>
<accession>A0AAJ7WMV9</accession>
<evidence type="ECO:0000256" key="6">
    <source>
        <dbReference type="SAM" id="Coils"/>
    </source>
</evidence>
<dbReference type="GO" id="GO:0000981">
    <property type="term" value="F:DNA-binding transcription factor activity, RNA polymerase II-specific"/>
    <property type="evidence" value="ECO:0007669"/>
    <property type="project" value="TreeGrafter"/>
</dbReference>
<dbReference type="RefSeq" id="XP_032802373.1">
    <property type="nucleotide sequence ID" value="XM_032946482.1"/>
</dbReference>
<dbReference type="InterPro" id="IPR004827">
    <property type="entry name" value="bZIP"/>
</dbReference>
<dbReference type="FunFam" id="1.20.5.170:FF:000003">
    <property type="entry name" value="cAMP-responsive element modulator isoform X2"/>
    <property type="match status" value="1"/>
</dbReference>
<evidence type="ECO:0000313" key="9">
    <source>
        <dbReference type="RefSeq" id="XP_032802373.1"/>
    </source>
</evidence>
<proteinExistence type="predicted"/>
<dbReference type="InterPro" id="IPR046347">
    <property type="entry name" value="bZIP_sf"/>
</dbReference>
<dbReference type="Gene3D" id="1.20.5.170">
    <property type="match status" value="1"/>
</dbReference>
<dbReference type="Pfam" id="PF00170">
    <property type="entry name" value="bZIP_1"/>
    <property type="match status" value="1"/>
</dbReference>
<feature type="domain" description="BZIP" evidence="7">
    <location>
        <begin position="53"/>
        <end position="104"/>
    </location>
</feature>
<protein>
    <submittedName>
        <fullName evidence="9">cAMP-responsive element modulator-like isoform X2</fullName>
    </submittedName>
</protein>
<evidence type="ECO:0000259" key="7">
    <source>
        <dbReference type="PROSITE" id="PS50217"/>
    </source>
</evidence>
<gene>
    <name evidence="9" type="primary">LOC116938809</name>
</gene>
<dbReference type="PANTHER" id="PTHR45879:SF3">
    <property type="entry name" value="CYCLIC AMP RESPONSE ELEMENT-BINDING PROTEIN B"/>
    <property type="match status" value="1"/>
</dbReference>
<dbReference type="Proteomes" id="UP001318040">
    <property type="component" value="Chromosome 4"/>
</dbReference>
<feature type="coiled-coil region" evidence="6">
    <location>
        <begin position="78"/>
        <end position="105"/>
    </location>
</feature>
<dbReference type="GO" id="GO:0005634">
    <property type="term" value="C:nucleus"/>
    <property type="evidence" value="ECO:0007669"/>
    <property type="project" value="UniProtKB-SubCell"/>
</dbReference>
<dbReference type="SMART" id="SM00338">
    <property type="entry name" value="BRLZ"/>
    <property type="match status" value="1"/>
</dbReference>
<reference evidence="9" key="1">
    <citation type="submission" date="2025-08" db="UniProtKB">
        <authorList>
            <consortium name="RefSeq"/>
        </authorList>
    </citation>
    <scope>IDENTIFICATION</scope>
    <source>
        <tissue evidence="9">Sperm</tissue>
    </source>
</reference>
<evidence type="ECO:0000313" key="8">
    <source>
        <dbReference type="Proteomes" id="UP001318040"/>
    </source>
</evidence>
<dbReference type="GO" id="GO:0000978">
    <property type="term" value="F:RNA polymerase II cis-regulatory region sequence-specific DNA binding"/>
    <property type="evidence" value="ECO:0007669"/>
    <property type="project" value="TreeGrafter"/>
</dbReference>
<dbReference type="GeneID" id="116938809"/>
<keyword evidence="3" id="KW-0238">DNA-binding</keyword>
<dbReference type="CDD" id="cd14690">
    <property type="entry name" value="bZIP_CREB1"/>
    <property type="match status" value="1"/>
</dbReference>
<dbReference type="GO" id="GO:0005667">
    <property type="term" value="C:transcription regulator complex"/>
    <property type="evidence" value="ECO:0007669"/>
    <property type="project" value="TreeGrafter"/>
</dbReference>
<dbReference type="PRINTS" id="PR00041">
    <property type="entry name" value="LEUZIPPRCREB"/>
</dbReference>